<evidence type="ECO:0000313" key="1">
    <source>
        <dbReference type="EMBL" id="SCX30810.1"/>
    </source>
</evidence>
<accession>A0A1G4WW50</accession>
<proteinExistence type="predicted"/>
<name>A0A1G4WW50_9MYCO</name>
<dbReference type="Proteomes" id="UP000199707">
    <property type="component" value="Unassembled WGS sequence"/>
</dbReference>
<organism evidence="1 2">
    <name type="scientific">Mycolicibacterium fluoranthenivorans</name>
    <dbReference type="NCBI Taxonomy" id="258505"/>
    <lineage>
        <taxon>Bacteria</taxon>
        <taxon>Bacillati</taxon>
        <taxon>Actinomycetota</taxon>
        <taxon>Actinomycetes</taxon>
        <taxon>Mycobacteriales</taxon>
        <taxon>Mycobacteriaceae</taxon>
        <taxon>Mycolicibacterium</taxon>
    </lineage>
</organism>
<dbReference type="AlphaFoldDB" id="A0A1G4WW50"/>
<reference evidence="2" key="1">
    <citation type="submission" date="2016-10" db="EMBL/GenBank/DDBJ databases">
        <authorList>
            <person name="Varghese N."/>
            <person name="Submissions S."/>
        </authorList>
    </citation>
    <scope>NUCLEOTIDE SEQUENCE [LARGE SCALE GENOMIC DNA]</scope>
    <source>
        <strain evidence="2">UNC267MFSha1.1M11</strain>
    </source>
</reference>
<dbReference type="STRING" id="1502745.SAMN02799620_05175"/>
<sequence>MAAFAARTGDARLAPILRRLTRPITVRVTGRPGTGRATVAAALGGAGWTVLNPPGPDAGDVTVLVVAETVKPEDSAGRAALVVLNKMDLLGAAAPGQVGEIRRRTGRPTVPLNALLATAVLDDSLVGTLQVRALDQPGRASPVDAALADRLLATLDRFGIDALTDALRAGAGPSALPGLLRELSGLDEVLTALTAAAAPVRYGRIETALTELRALAVYSGDVALWDLLACDAVVLAVMSAAADVLRADGLPVGGADAVRWSRYGRGPVNALHRRCAHALTRGALRLTERA</sequence>
<dbReference type="RefSeq" id="WP_090363012.1">
    <property type="nucleotide sequence ID" value="NZ_FMUB01000012.1"/>
</dbReference>
<dbReference type="EMBL" id="FMUB01000012">
    <property type="protein sequence ID" value="SCX30810.1"/>
    <property type="molecule type" value="Genomic_DNA"/>
</dbReference>
<evidence type="ECO:0000313" key="2">
    <source>
        <dbReference type="Proteomes" id="UP000199707"/>
    </source>
</evidence>
<gene>
    <name evidence="1" type="ORF">SAMN02799620_05175</name>
</gene>
<protein>
    <submittedName>
        <fullName evidence="1">Uncharacterized protein</fullName>
    </submittedName>
</protein>